<evidence type="ECO:0000256" key="2">
    <source>
        <dbReference type="ARBA" id="ARBA00001968"/>
    </source>
</evidence>
<protein>
    <recommendedName>
        <fullName evidence="6">Trehalose 6-phosphate phosphatase</fullName>
        <ecNumber evidence="6">3.1.3.12</ecNumber>
    </recommendedName>
</protein>
<evidence type="ECO:0000256" key="4">
    <source>
        <dbReference type="ARBA" id="ARBA00008770"/>
    </source>
</evidence>
<accession>A0A8J5LK30</accession>
<evidence type="ECO:0000256" key="1">
    <source>
        <dbReference type="ARBA" id="ARBA00000500"/>
    </source>
</evidence>
<sequence>MDLKSNHSSPVLTDSAPLSKLRLGLPSNMSPYSPAASPYSSSGLYLTIPRIINGKLEDVRVNGWLDAMIASSPPRKKLSKDIIYESQTDDHDAAYQTWMISYPSALNSFHLITSYAKCKTVALFLDYDGTLSPIVENPDHAFMSSAMRAVVKEAAIYFPTAIISGRSRDKVHEFVRISELYYAGSHGMDIMGPVRVSNSIDVHPDCIKTIDSQGKEVHLFQPANEFLPMINEVYKSLIEVTSDIIGIKVENNKFCVSVHYRNVDNKMWDEVGVRVFGLINGYSRLHVTYGRKVLEVRPVIDWNKGKAVEFLLESLGLSQRDDVLPIYVGDDRTDEDAFKILRESKCGFGILVSNAPKETTSAFYSLRDPSEVQEFLKSLVRWRKSTALQTENIASEYI</sequence>
<dbReference type="NCBIfam" id="TIGR01484">
    <property type="entry name" value="HAD-SF-IIB"/>
    <property type="match status" value="1"/>
</dbReference>
<dbReference type="PANTHER" id="PTHR43768:SF17">
    <property type="entry name" value="TREHALOSE-PHOSPHATE PHOSPHATASE F-RELATED"/>
    <property type="match status" value="1"/>
</dbReference>
<proteinExistence type="inferred from homology"/>
<comment type="function">
    <text evidence="6">Removes the phosphate from trehalose 6-phosphate to produce free trehalose.</text>
</comment>
<evidence type="ECO:0000313" key="7">
    <source>
        <dbReference type="EMBL" id="KAG6515478.1"/>
    </source>
</evidence>
<dbReference type="AlphaFoldDB" id="A0A8J5LK30"/>
<dbReference type="NCBIfam" id="TIGR00685">
    <property type="entry name" value="T6PP"/>
    <property type="match status" value="1"/>
</dbReference>
<dbReference type="GO" id="GO:0005992">
    <property type="term" value="P:trehalose biosynthetic process"/>
    <property type="evidence" value="ECO:0007669"/>
    <property type="project" value="InterPro"/>
</dbReference>
<dbReference type="EC" id="3.1.3.12" evidence="6"/>
<evidence type="ECO:0000256" key="6">
    <source>
        <dbReference type="RuleBase" id="RU361117"/>
    </source>
</evidence>
<reference evidence="7 8" key="1">
    <citation type="submission" date="2020-08" db="EMBL/GenBank/DDBJ databases">
        <title>Plant Genome Project.</title>
        <authorList>
            <person name="Zhang R.-G."/>
        </authorList>
    </citation>
    <scope>NUCLEOTIDE SEQUENCE [LARGE SCALE GENOMIC DNA]</scope>
    <source>
        <tissue evidence="7">Rhizome</tissue>
    </source>
</reference>
<comment type="similarity">
    <text evidence="4 6">Belongs to the trehalose phosphatase family.</text>
</comment>
<dbReference type="EMBL" id="JACMSC010000007">
    <property type="protein sequence ID" value="KAG6515478.1"/>
    <property type="molecule type" value="Genomic_DNA"/>
</dbReference>
<dbReference type="OrthoDB" id="411251at2759"/>
<dbReference type="InterPro" id="IPR003337">
    <property type="entry name" value="Trehalose_PPase"/>
</dbReference>
<dbReference type="GO" id="GO:0004805">
    <property type="term" value="F:trehalose-phosphatase activity"/>
    <property type="evidence" value="ECO:0007669"/>
    <property type="project" value="UniProtKB-EC"/>
</dbReference>
<comment type="cofactor">
    <cofactor evidence="2 6">
        <name>a divalent metal cation</name>
        <dbReference type="ChEBI" id="CHEBI:60240"/>
    </cofactor>
</comment>
<dbReference type="InterPro" id="IPR006379">
    <property type="entry name" value="HAD-SF_hydro_IIB"/>
</dbReference>
<dbReference type="Proteomes" id="UP000734854">
    <property type="component" value="Unassembled WGS sequence"/>
</dbReference>
<comment type="catalytic activity">
    <reaction evidence="1 6">
        <text>alpha,alpha-trehalose 6-phosphate + H2O = alpha,alpha-trehalose + phosphate</text>
        <dbReference type="Rhea" id="RHEA:23420"/>
        <dbReference type="ChEBI" id="CHEBI:15377"/>
        <dbReference type="ChEBI" id="CHEBI:16551"/>
        <dbReference type="ChEBI" id="CHEBI:43474"/>
        <dbReference type="ChEBI" id="CHEBI:58429"/>
        <dbReference type="EC" id="3.1.3.12"/>
    </reaction>
</comment>
<dbReference type="FunFam" id="3.40.50.1000:FF:000073">
    <property type="entry name" value="Trehalose 6-phosphate phosphatase"/>
    <property type="match status" value="1"/>
</dbReference>
<dbReference type="Pfam" id="PF02358">
    <property type="entry name" value="Trehalose_PPase"/>
    <property type="match status" value="1"/>
</dbReference>
<gene>
    <name evidence="7" type="ORF">ZIOFF_025892</name>
</gene>
<dbReference type="PANTHER" id="PTHR43768">
    <property type="entry name" value="TREHALOSE 6-PHOSPHATE PHOSPHATASE"/>
    <property type="match status" value="1"/>
</dbReference>
<keyword evidence="5 6" id="KW-0378">Hydrolase</keyword>
<evidence type="ECO:0000256" key="3">
    <source>
        <dbReference type="ARBA" id="ARBA00005199"/>
    </source>
</evidence>
<comment type="pathway">
    <text evidence="3 6">Glycan biosynthesis; trehalose biosynthesis.</text>
</comment>
<name>A0A8J5LK30_ZINOF</name>
<keyword evidence="8" id="KW-1185">Reference proteome</keyword>
<organism evidence="7 8">
    <name type="scientific">Zingiber officinale</name>
    <name type="common">Ginger</name>
    <name type="synonym">Amomum zingiber</name>
    <dbReference type="NCBI Taxonomy" id="94328"/>
    <lineage>
        <taxon>Eukaryota</taxon>
        <taxon>Viridiplantae</taxon>
        <taxon>Streptophyta</taxon>
        <taxon>Embryophyta</taxon>
        <taxon>Tracheophyta</taxon>
        <taxon>Spermatophyta</taxon>
        <taxon>Magnoliopsida</taxon>
        <taxon>Liliopsida</taxon>
        <taxon>Zingiberales</taxon>
        <taxon>Zingiberaceae</taxon>
        <taxon>Zingiber</taxon>
    </lineage>
</organism>
<evidence type="ECO:0000256" key="5">
    <source>
        <dbReference type="ARBA" id="ARBA00022801"/>
    </source>
</evidence>
<dbReference type="InterPro" id="IPR044651">
    <property type="entry name" value="OTSB-like"/>
</dbReference>
<comment type="caution">
    <text evidence="7">The sequence shown here is derived from an EMBL/GenBank/DDBJ whole genome shotgun (WGS) entry which is preliminary data.</text>
</comment>
<evidence type="ECO:0000313" key="8">
    <source>
        <dbReference type="Proteomes" id="UP000734854"/>
    </source>
</evidence>